<dbReference type="InterPro" id="IPR017853">
    <property type="entry name" value="GH"/>
</dbReference>
<dbReference type="PROSITE" id="PS51910">
    <property type="entry name" value="GH18_2"/>
    <property type="match status" value="1"/>
</dbReference>
<dbReference type="Pfam" id="PF00704">
    <property type="entry name" value="Glyco_hydro_18"/>
    <property type="match status" value="1"/>
</dbReference>
<dbReference type="OrthoDB" id="73875at2759"/>
<dbReference type="GO" id="GO:0005975">
    <property type="term" value="P:carbohydrate metabolic process"/>
    <property type="evidence" value="ECO:0007669"/>
    <property type="project" value="InterPro"/>
</dbReference>
<accession>A0A6A6W7T3</accession>
<keyword evidence="4" id="KW-1185">Reference proteome</keyword>
<gene>
    <name evidence="3" type="ORF">EJ05DRAFT_492967</name>
</gene>
<dbReference type="AlphaFoldDB" id="A0A6A6W7T3"/>
<dbReference type="SMART" id="SM00636">
    <property type="entry name" value="Glyco_18"/>
    <property type="match status" value="1"/>
</dbReference>
<name>A0A6A6W7T3_9PEZI</name>
<evidence type="ECO:0000313" key="4">
    <source>
        <dbReference type="Proteomes" id="UP000799437"/>
    </source>
</evidence>
<dbReference type="PANTHER" id="PTHR11177:SF378">
    <property type="entry name" value="CHITINASE"/>
    <property type="match status" value="1"/>
</dbReference>
<dbReference type="InterPro" id="IPR050314">
    <property type="entry name" value="Glycosyl_Hydrlase_18"/>
</dbReference>
<dbReference type="GO" id="GO:0008061">
    <property type="term" value="F:chitin binding"/>
    <property type="evidence" value="ECO:0007669"/>
    <property type="project" value="InterPro"/>
</dbReference>
<reference evidence="3" key="1">
    <citation type="journal article" date="2020" name="Stud. Mycol.">
        <title>101 Dothideomycetes genomes: a test case for predicting lifestyles and emergence of pathogens.</title>
        <authorList>
            <person name="Haridas S."/>
            <person name="Albert R."/>
            <person name="Binder M."/>
            <person name="Bloem J."/>
            <person name="Labutti K."/>
            <person name="Salamov A."/>
            <person name="Andreopoulos B."/>
            <person name="Baker S."/>
            <person name="Barry K."/>
            <person name="Bills G."/>
            <person name="Bluhm B."/>
            <person name="Cannon C."/>
            <person name="Castanera R."/>
            <person name="Culley D."/>
            <person name="Daum C."/>
            <person name="Ezra D."/>
            <person name="Gonzalez J."/>
            <person name="Henrissat B."/>
            <person name="Kuo A."/>
            <person name="Liang C."/>
            <person name="Lipzen A."/>
            <person name="Lutzoni F."/>
            <person name="Magnuson J."/>
            <person name="Mondo S."/>
            <person name="Nolan M."/>
            <person name="Ohm R."/>
            <person name="Pangilinan J."/>
            <person name="Park H.-J."/>
            <person name="Ramirez L."/>
            <person name="Alfaro M."/>
            <person name="Sun H."/>
            <person name="Tritt A."/>
            <person name="Yoshinaga Y."/>
            <person name="Zwiers L.-H."/>
            <person name="Turgeon B."/>
            <person name="Goodwin S."/>
            <person name="Spatafora J."/>
            <person name="Crous P."/>
            <person name="Grigoriev I."/>
        </authorList>
    </citation>
    <scope>NUCLEOTIDE SEQUENCE</scope>
    <source>
        <strain evidence="3">CBS 121739</strain>
    </source>
</reference>
<evidence type="ECO:0000259" key="2">
    <source>
        <dbReference type="PROSITE" id="PS51910"/>
    </source>
</evidence>
<dbReference type="InterPro" id="IPR011583">
    <property type="entry name" value="Chitinase_II/V-like_cat"/>
</dbReference>
<dbReference type="PANTHER" id="PTHR11177">
    <property type="entry name" value="CHITINASE"/>
    <property type="match status" value="1"/>
</dbReference>
<dbReference type="EC" id="3.2.1.14" evidence="1"/>
<proteinExistence type="predicted"/>
<dbReference type="FunFam" id="3.20.20.80:FF:000159">
    <property type="entry name" value="Class V chitinase, putative"/>
    <property type="match status" value="1"/>
</dbReference>
<organism evidence="3 4">
    <name type="scientific">Pseudovirgaria hyperparasitica</name>
    <dbReference type="NCBI Taxonomy" id="470096"/>
    <lineage>
        <taxon>Eukaryota</taxon>
        <taxon>Fungi</taxon>
        <taxon>Dikarya</taxon>
        <taxon>Ascomycota</taxon>
        <taxon>Pezizomycotina</taxon>
        <taxon>Dothideomycetes</taxon>
        <taxon>Dothideomycetes incertae sedis</taxon>
        <taxon>Acrospermales</taxon>
        <taxon>Acrospermaceae</taxon>
        <taxon>Pseudovirgaria</taxon>
    </lineage>
</organism>
<evidence type="ECO:0000256" key="1">
    <source>
        <dbReference type="ARBA" id="ARBA00012729"/>
    </source>
</evidence>
<dbReference type="GO" id="GO:0005576">
    <property type="term" value="C:extracellular region"/>
    <property type="evidence" value="ECO:0007669"/>
    <property type="project" value="TreeGrafter"/>
</dbReference>
<protein>
    <recommendedName>
        <fullName evidence="1">chitinase</fullName>
        <ecNumber evidence="1">3.2.1.14</ecNumber>
    </recommendedName>
</protein>
<dbReference type="Gene3D" id="3.20.20.80">
    <property type="entry name" value="Glycosidases"/>
    <property type="match status" value="1"/>
</dbReference>
<dbReference type="GeneID" id="54487134"/>
<evidence type="ECO:0000313" key="3">
    <source>
        <dbReference type="EMBL" id="KAF2757946.1"/>
    </source>
</evidence>
<dbReference type="GO" id="GO:0008843">
    <property type="term" value="F:endochitinase activity"/>
    <property type="evidence" value="ECO:0007669"/>
    <property type="project" value="UniProtKB-EC"/>
</dbReference>
<dbReference type="InterPro" id="IPR001223">
    <property type="entry name" value="Glyco_hydro18_cat"/>
</dbReference>
<dbReference type="RefSeq" id="XP_033600397.1">
    <property type="nucleotide sequence ID" value="XM_033746080.1"/>
</dbReference>
<feature type="domain" description="GH18" evidence="2">
    <location>
        <begin position="1"/>
        <end position="354"/>
    </location>
</feature>
<keyword evidence="3" id="KW-0378">Hydrolase</keyword>
<sequence>MYLTGAHNIVPSKENVSEITHVSLAFMNSSKFHENSPSEFPLFTSVDAVREKFAPDTKVIIAIGGWGDTAGFSIGAKTGESRELWAKHVAKMIEMTGADGIDVDWEFPGGNGYDYKIHPNSEKEWEIAAYPLFLAAIRDAIGPDKIISAAVPAKSADMLAFTKENMGAISAQLDYLNIMTYDMMSIRDNVTNHHTGLQLSLASIDEYISRGLDPGKIYLGFAFYVKWFRVDPASGCTAHNAIGCSTVLMEDPNTGADLGKAGALVWVQQVPSNLKASFEKAMSGVQYDDIGGGSYYFDADENIFWSWDTPDAIRKKFAPIVQKRALRGVFAWGLGEDANKFEHLKALNEGVRQYRAGAINM</sequence>
<dbReference type="EMBL" id="ML996572">
    <property type="protein sequence ID" value="KAF2757946.1"/>
    <property type="molecule type" value="Genomic_DNA"/>
</dbReference>
<dbReference type="SUPFAM" id="SSF51445">
    <property type="entry name" value="(Trans)glycosidases"/>
    <property type="match status" value="1"/>
</dbReference>
<dbReference type="Proteomes" id="UP000799437">
    <property type="component" value="Unassembled WGS sequence"/>
</dbReference>
<dbReference type="GO" id="GO:0006032">
    <property type="term" value="P:chitin catabolic process"/>
    <property type="evidence" value="ECO:0007669"/>
    <property type="project" value="TreeGrafter"/>
</dbReference>